<feature type="domain" description="UVR" evidence="8">
    <location>
        <begin position="228"/>
        <end position="263"/>
    </location>
</feature>
<dbReference type="InterPro" id="IPR004791">
    <property type="entry name" value="UvrC"/>
</dbReference>
<dbReference type="InterPro" id="IPR010994">
    <property type="entry name" value="RuvA_2-like"/>
</dbReference>
<dbReference type="Proteomes" id="UP000503640">
    <property type="component" value="Unassembled WGS sequence"/>
</dbReference>
<accession>A0A7I9VNR5</accession>
<dbReference type="InterPro" id="IPR000305">
    <property type="entry name" value="GIY-YIG_endonuc"/>
</dbReference>
<dbReference type="InterPro" id="IPR001162">
    <property type="entry name" value="UvrC_RNase_H_dom"/>
</dbReference>
<evidence type="ECO:0000259" key="10">
    <source>
        <dbReference type="PROSITE" id="PS50165"/>
    </source>
</evidence>
<evidence type="ECO:0000256" key="3">
    <source>
        <dbReference type="ARBA" id="ARBA00022769"/>
    </source>
</evidence>
<keyword evidence="5 7" id="KW-0234">DNA repair</keyword>
<dbReference type="SMART" id="SM00465">
    <property type="entry name" value="GIYc"/>
    <property type="match status" value="1"/>
</dbReference>
<evidence type="ECO:0000256" key="7">
    <source>
        <dbReference type="HAMAP-Rule" id="MF_00203"/>
    </source>
</evidence>
<comment type="subcellular location">
    <subcellularLocation>
        <location evidence="7">Cytoplasm</location>
    </subcellularLocation>
</comment>
<keyword evidence="6 7" id="KW-0742">SOS response</keyword>
<evidence type="ECO:0000259" key="9">
    <source>
        <dbReference type="PROSITE" id="PS50164"/>
    </source>
</evidence>
<dbReference type="Pfam" id="PF01541">
    <property type="entry name" value="GIY-YIG"/>
    <property type="match status" value="1"/>
</dbReference>
<evidence type="ECO:0000313" key="12">
    <source>
        <dbReference type="Proteomes" id="UP000503640"/>
    </source>
</evidence>
<comment type="subunit">
    <text evidence="7">Interacts with UvrB in an incision complex.</text>
</comment>
<dbReference type="HAMAP" id="MF_00203">
    <property type="entry name" value="UvrC"/>
    <property type="match status" value="1"/>
</dbReference>
<dbReference type="InterPro" id="IPR038476">
    <property type="entry name" value="UvrC_RNase_H_dom_sf"/>
</dbReference>
<dbReference type="InterPro" id="IPR036876">
    <property type="entry name" value="UVR_dom_sf"/>
</dbReference>
<dbReference type="InterPro" id="IPR041663">
    <property type="entry name" value="DisA/LigA_HHH"/>
</dbReference>
<gene>
    <name evidence="7 11" type="primary">uvrC</name>
    <name evidence="11" type="ORF">AMYX_27930</name>
</gene>
<keyword evidence="1 7" id="KW-0963">Cytoplasm</keyword>
<organism evidence="11 12">
    <name type="scientific">Anaeromyxobacter diazotrophicus</name>
    <dbReference type="NCBI Taxonomy" id="2590199"/>
    <lineage>
        <taxon>Bacteria</taxon>
        <taxon>Pseudomonadati</taxon>
        <taxon>Myxococcota</taxon>
        <taxon>Myxococcia</taxon>
        <taxon>Myxococcales</taxon>
        <taxon>Cystobacterineae</taxon>
        <taxon>Anaeromyxobacteraceae</taxon>
        <taxon>Anaeromyxobacter</taxon>
    </lineage>
</organism>
<dbReference type="GO" id="GO:0009432">
    <property type="term" value="P:SOS response"/>
    <property type="evidence" value="ECO:0007669"/>
    <property type="project" value="UniProtKB-UniRule"/>
</dbReference>
<sequence length="720" mass="80495">MRSSGRRDDRRKPWEPLRIPPQMDAALRQKLADLPPEPGCYLMKDRAGEVVYVGKASSLRSRVRSYFDAGRGDERAFVALLDDLLGDIDVIVTRSEKEAVLLENELIKKHHPRFNVRLRDDKDFIVLRLDDRHPYPRLEVRRARQRKDDGARYFGPYSSASSIRETLRVVNRWFQLRTCSDHVFDHRKRPCILYQIHRCPAPCVYEVPAEEYGRSVEDAVEFLEGREGELAGRLRARMEEAAAALRFEEAARARDQLVAVERSLEKQRVLMADESDRDVFGLYREGPDLVLAVLAMRRGRLQDARTYPFREQEFPDEETLSSFLALYYEQNPPPDEVLLPLEVEGAWALAEVLSDRRGRKVRLLTPQRGAKADLLEVAARNAAQGFKSWHEKDERREEALAALTRALHLAKEPRWMECYDISTFQGALAVGSGVSMKDGEPDKDNYRRYKVKGVAGQDDFAMLHEVVTRRLKRALAEDAFPDLLVIDGGKGQLHAALAAAHDLGVATAPAAGNPGLPFVQMAGLAKSRLMDYGTARVISGRRRASAAALADAAEAKGRGFVSELERTPERVFLPGRKDALVLRQNSAELYLLTRLRDEAHRFAITFHRKLRRSRNFHSVLEDIPGIGAGRRKALLRELGSLRRIREAKVEELARVEGFGPRAAQAVWDFFHAAAAAPAVAGAAEAAGAEPSPEVEGAPALEVSEADLDAALAEEAAGDGG</sequence>
<dbReference type="CDD" id="cd10434">
    <property type="entry name" value="GIY-YIG_UvrC_Cho"/>
    <property type="match status" value="1"/>
</dbReference>
<dbReference type="InterPro" id="IPR003583">
    <property type="entry name" value="Hlx-hairpin-Hlx_DNA-bd_motif"/>
</dbReference>
<dbReference type="Pfam" id="PF02151">
    <property type="entry name" value="UVR"/>
    <property type="match status" value="1"/>
</dbReference>
<keyword evidence="12" id="KW-1185">Reference proteome</keyword>
<proteinExistence type="inferred from homology"/>
<keyword evidence="4 7" id="KW-0267">Excision nuclease</keyword>
<evidence type="ECO:0000313" key="11">
    <source>
        <dbReference type="EMBL" id="GEJ58052.1"/>
    </source>
</evidence>
<dbReference type="EMBL" id="BJTG01000006">
    <property type="protein sequence ID" value="GEJ58052.1"/>
    <property type="molecule type" value="Genomic_DNA"/>
</dbReference>
<dbReference type="Gene3D" id="1.10.150.20">
    <property type="entry name" value="5' to 3' exonuclease, C-terminal subdomain"/>
    <property type="match status" value="1"/>
</dbReference>
<evidence type="ECO:0000259" key="8">
    <source>
        <dbReference type="PROSITE" id="PS50151"/>
    </source>
</evidence>
<dbReference type="GO" id="GO:0005737">
    <property type="term" value="C:cytoplasm"/>
    <property type="evidence" value="ECO:0007669"/>
    <property type="project" value="UniProtKB-SubCell"/>
</dbReference>
<dbReference type="Gene3D" id="4.10.860.10">
    <property type="entry name" value="UVR domain"/>
    <property type="match status" value="1"/>
</dbReference>
<dbReference type="Pfam" id="PF22920">
    <property type="entry name" value="UvrC_RNaseH"/>
    <property type="match status" value="1"/>
</dbReference>
<evidence type="ECO:0000256" key="4">
    <source>
        <dbReference type="ARBA" id="ARBA00022881"/>
    </source>
</evidence>
<feature type="domain" description="GIY-YIG" evidence="9">
    <location>
        <begin position="36"/>
        <end position="116"/>
    </location>
</feature>
<dbReference type="GO" id="GO:0006289">
    <property type="term" value="P:nucleotide-excision repair"/>
    <property type="evidence" value="ECO:0007669"/>
    <property type="project" value="UniProtKB-UniRule"/>
</dbReference>
<keyword evidence="2 7" id="KW-0227">DNA damage</keyword>
<dbReference type="InterPro" id="IPR001943">
    <property type="entry name" value="UVR_dom"/>
</dbReference>
<comment type="similarity">
    <text evidence="7">Belongs to the UvrC family.</text>
</comment>
<reference evidence="12" key="1">
    <citation type="journal article" date="2020" name="Appl. Environ. Microbiol.">
        <title>Diazotrophic Anaeromyxobacter Isolates from Soils.</title>
        <authorList>
            <person name="Masuda Y."/>
            <person name="Yamanaka H."/>
            <person name="Xu Z.X."/>
            <person name="Shiratori Y."/>
            <person name="Aono T."/>
            <person name="Amachi S."/>
            <person name="Senoo K."/>
            <person name="Itoh H."/>
        </authorList>
    </citation>
    <scope>NUCLEOTIDE SEQUENCE [LARGE SCALE GENOMIC DNA]</scope>
    <source>
        <strain evidence="12">R267</strain>
    </source>
</reference>
<dbReference type="Pfam" id="PF08459">
    <property type="entry name" value="UvrC_RNaseH_dom"/>
    <property type="match status" value="1"/>
</dbReference>
<dbReference type="InterPro" id="IPR050066">
    <property type="entry name" value="UvrABC_protein_C"/>
</dbReference>
<feature type="domain" description="UvrC family homology region profile" evidence="10">
    <location>
        <begin position="279"/>
        <end position="496"/>
    </location>
</feature>
<dbReference type="SUPFAM" id="SSF82771">
    <property type="entry name" value="GIY-YIG endonuclease"/>
    <property type="match status" value="1"/>
</dbReference>
<dbReference type="SMART" id="SM00278">
    <property type="entry name" value="HhH1"/>
    <property type="match status" value="2"/>
</dbReference>
<dbReference type="AlphaFoldDB" id="A0A7I9VNR5"/>
<dbReference type="GO" id="GO:0009380">
    <property type="term" value="C:excinuclease repair complex"/>
    <property type="evidence" value="ECO:0007669"/>
    <property type="project" value="InterPro"/>
</dbReference>
<dbReference type="Gene3D" id="3.40.1440.10">
    <property type="entry name" value="GIY-YIG endonuclease"/>
    <property type="match status" value="1"/>
</dbReference>
<dbReference type="SUPFAM" id="SSF47781">
    <property type="entry name" value="RuvA domain 2-like"/>
    <property type="match status" value="1"/>
</dbReference>
<dbReference type="Pfam" id="PF12826">
    <property type="entry name" value="HHH_2"/>
    <property type="match status" value="1"/>
</dbReference>
<keyword evidence="3 7" id="KW-0228">DNA excision</keyword>
<evidence type="ECO:0000256" key="2">
    <source>
        <dbReference type="ARBA" id="ARBA00022763"/>
    </source>
</evidence>
<dbReference type="InterPro" id="IPR047296">
    <property type="entry name" value="GIY-YIG_UvrC_Cho"/>
</dbReference>
<comment type="function">
    <text evidence="7">The UvrABC repair system catalyzes the recognition and processing of DNA lesions. UvrC both incises the 5' and 3' sides of the lesion. The N-terminal half is responsible for the 3' incision and the C-terminal half is responsible for the 5' incision.</text>
</comment>
<dbReference type="PROSITE" id="PS50165">
    <property type="entry name" value="UVRC"/>
    <property type="match status" value="1"/>
</dbReference>
<protein>
    <recommendedName>
        <fullName evidence="7">UvrABC system protein C</fullName>
        <shortName evidence="7">Protein UvrC</shortName>
    </recommendedName>
    <alternativeName>
        <fullName evidence="7">Excinuclease ABC subunit C</fullName>
    </alternativeName>
</protein>
<dbReference type="PROSITE" id="PS50151">
    <property type="entry name" value="UVR"/>
    <property type="match status" value="1"/>
</dbReference>
<dbReference type="PANTHER" id="PTHR30562">
    <property type="entry name" value="UVRC/OXIDOREDUCTASE"/>
    <property type="match status" value="1"/>
</dbReference>
<evidence type="ECO:0000256" key="6">
    <source>
        <dbReference type="ARBA" id="ARBA00023236"/>
    </source>
</evidence>
<name>A0A7I9VNR5_9BACT</name>
<comment type="caution">
    <text evidence="11">The sequence shown here is derived from an EMBL/GenBank/DDBJ whole genome shotgun (WGS) entry which is preliminary data.</text>
</comment>
<dbReference type="InterPro" id="IPR035901">
    <property type="entry name" value="GIY-YIG_endonuc_sf"/>
</dbReference>
<dbReference type="FunFam" id="3.40.1440.10:FF:000001">
    <property type="entry name" value="UvrABC system protein C"/>
    <property type="match status" value="1"/>
</dbReference>
<evidence type="ECO:0000256" key="1">
    <source>
        <dbReference type="ARBA" id="ARBA00022490"/>
    </source>
</evidence>
<dbReference type="GO" id="GO:0003677">
    <property type="term" value="F:DNA binding"/>
    <property type="evidence" value="ECO:0007669"/>
    <property type="project" value="UniProtKB-UniRule"/>
</dbReference>
<dbReference type="NCBIfam" id="TIGR00194">
    <property type="entry name" value="uvrC"/>
    <property type="match status" value="1"/>
</dbReference>
<dbReference type="SUPFAM" id="SSF46600">
    <property type="entry name" value="C-terminal UvrC-binding domain of UvrB"/>
    <property type="match status" value="1"/>
</dbReference>
<evidence type="ECO:0000256" key="5">
    <source>
        <dbReference type="ARBA" id="ARBA00023204"/>
    </source>
</evidence>
<dbReference type="GO" id="GO:0009381">
    <property type="term" value="F:excinuclease ABC activity"/>
    <property type="evidence" value="ECO:0007669"/>
    <property type="project" value="UniProtKB-UniRule"/>
</dbReference>
<dbReference type="PROSITE" id="PS50164">
    <property type="entry name" value="GIY_YIG"/>
    <property type="match status" value="1"/>
</dbReference>
<dbReference type="PANTHER" id="PTHR30562:SF1">
    <property type="entry name" value="UVRABC SYSTEM PROTEIN C"/>
    <property type="match status" value="1"/>
</dbReference>
<dbReference type="Gene3D" id="3.30.420.340">
    <property type="entry name" value="UvrC, RNAse H endonuclease domain"/>
    <property type="match status" value="1"/>
</dbReference>